<dbReference type="InterPro" id="IPR036259">
    <property type="entry name" value="MFS_trans_sf"/>
</dbReference>
<dbReference type="PANTHER" id="PTHR43791:SF79">
    <property type="entry name" value="MAJOR FACILITATOR SUPERFAMILY (MFS) PROFILE DOMAIN-CONTAINING PROTEIN"/>
    <property type="match status" value="1"/>
</dbReference>
<dbReference type="PANTHER" id="PTHR43791">
    <property type="entry name" value="PERMEASE-RELATED"/>
    <property type="match status" value="1"/>
</dbReference>
<dbReference type="InterPro" id="IPR020846">
    <property type="entry name" value="MFS_dom"/>
</dbReference>
<keyword evidence="3 7" id="KW-0812">Transmembrane</keyword>
<keyword evidence="2" id="KW-0813">Transport</keyword>
<feature type="region of interest" description="Disordered" evidence="6">
    <location>
        <begin position="16"/>
        <end position="46"/>
    </location>
</feature>
<dbReference type="PROSITE" id="PS50850">
    <property type="entry name" value="MFS"/>
    <property type="match status" value="1"/>
</dbReference>
<dbReference type="Pfam" id="PF07690">
    <property type="entry name" value="MFS_1"/>
    <property type="match status" value="1"/>
</dbReference>
<evidence type="ECO:0000313" key="10">
    <source>
        <dbReference type="Proteomes" id="UP001521116"/>
    </source>
</evidence>
<evidence type="ECO:0000259" key="8">
    <source>
        <dbReference type="PROSITE" id="PS50850"/>
    </source>
</evidence>
<feature type="transmembrane region" description="Helical" evidence="7">
    <location>
        <begin position="343"/>
        <end position="360"/>
    </location>
</feature>
<feature type="domain" description="Major facilitator superfamily (MFS) profile" evidence="8">
    <location>
        <begin position="62"/>
        <end position="492"/>
    </location>
</feature>
<keyword evidence="4 7" id="KW-1133">Transmembrane helix</keyword>
<evidence type="ECO:0000256" key="3">
    <source>
        <dbReference type="ARBA" id="ARBA00022692"/>
    </source>
</evidence>
<comment type="subcellular location">
    <subcellularLocation>
        <location evidence="1">Membrane</location>
        <topology evidence="1">Multi-pass membrane protein</topology>
    </subcellularLocation>
</comment>
<evidence type="ECO:0000256" key="5">
    <source>
        <dbReference type="ARBA" id="ARBA00023136"/>
    </source>
</evidence>
<feature type="transmembrane region" description="Helical" evidence="7">
    <location>
        <begin position="58"/>
        <end position="75"/>
    </location>
</feature>
<dbReference type="InterPro" id="IPR011701">
    <property type="entry name" value="MFS"/>
</dbReference>
<feature type="transmembrane region" description="Helical" evidence="7">
    <location>
        <begin position="174"/>
        <end position="196"/>
    </location>
</feature>
<proteinExistence type="predicted"/>
<dbReference type="EMBL" id="JAJVDC020000065">
    <property type="protein sequence ID" value="KAL1628116.1"/>
    <property type="molecule type" value="Genomic_DNA"/>
</dbReference>
<accession>A0ABR3SS21</accession>
<feature type="compositionally biased region" description="Basic and acidic residues" evidence="6">
    <location>
        <begin position="16"/>
        <end position="30"/>
    </location>
</feature>
<evidence type="ECO:0000256" key="7">
    <source>
        <dbReference type="SAM" id="Phobius"/>
    </source>
</evidence>
<feature type="transmembrane region" description="Helical" evidence="7">
    <location>
        <begin position="394"/>
        <end position="413"/>
    </location>
</feature>
<feature type="transmembrane region" description="Helical" evidence="7">
    <location>
        <begin position="367"/>
        <end position="388"/>
    </location>
</feature>
<gene>
    <name evidence="9" type="ORF">SLS56_006047</name>
</gene>
<feature type="transmembrane region" description="Helical" evidence="7">
    <location>
        <begin position="434"/>
        <end position="453"/>
    </location>
</feature>
<feature type="transmembrane region" description="Helical" evidence="7">
    <location>
        <begin position="208"/>
        <end position="229"/>
    </location>
</feature>
<dbReference type="SUPFAM" id="SSF103473">
    <property type="entry name" value="MFS general substrate transporter"/>
    <property type="match status" value="1"/>
</dbReference>
<feature type="transmembrane region" description="Helical" evidence="7">
    <location>
        <begin position="465"/>
        <end position="486"/>
    </location>
</feature>
<sequence>MTTIRTSLEKIDVESAPAEKRDIVQEEHRAGSRGMSPEDEEFLSSFPEDQKKKAIRKVDRRLIPMLLVLYLITYIDKTNIGERMSIEYECRGIKTLTATGNAKIEGLLPSLNMNGTQYNIALSIFFIPYVLAEVPSNMILERFTRPSRYLGTIVLSWGIIMTCTGIVQNFAGLTIIRFLLGLFEAGFFPGAILLISKWYLPGETQTRIALLYSSAASGGAFSGLLAFGLAKMDGIGGLDGWRWIFIIEGLITVIMAVMCFFFLIDSPALSSRWLSSDEIRYLELRQHARRAQNRQASKKTVHWDALWAVMTDWKIYLLILVNWSNAIIKNMGYTSATAQLLTIPPYAAGALAAYAFSVFADRYSWRMPFIVGPQLSLVVAFSILFTKSADIEDNVALCYFAVCLACFGMYPILPGVNAWNVANLAGPEKRSIGISWLICAGNIGGVIGSYIYVEDEAPRYPTGYGTSFAFASAGILACFALEYALWTINKHNEMFTEEQIRAQYSDEELERMGDKSPLYRYAL</sequence>
<keyword evidence="5 7" id="KW-0472">Membrane</keyword>
<evidence type="ECO:0000256" key="4">
    <source>
        <dbReference type="ARBA" id="ARBA00022989"/>
    </source>
</evidence>
<evidence type="ECO:0000256" key="1">
    <source>
        <dbReference type="ARBA" id="ARBA00004141"/>
    </source>
</evidence>
<feature type="transmembrane region" description="Helical" evidence="7">
    <location>
        <begin position="305"/>
        <end position="323"/>
    </location>
</feature>
<feature type="transmembrane region" description="Helical" evidence="7">
    <location>
        <begin position="149"/>
        <end position="168"/>
    </location>
</feature>
<name>A0ABR3SS21_9PEZI</name>
<feature type="transmembrane region" description="Helical" evidence="7">
    <location>
        <begin position="118"/>
        <end position="140"/>
    </location>
</feature>
<dbReference type="Proteomes" id="UP001521116">
    <property type="component" value="Unassembled WGS sequence"/>
</dbReference>
<protein>
    <recommendedName>
        <fullName evidence="8">Major facilitator superfamily (MFS) profile domain-containing protein</fullName>
    </recommendedName>
</protein>
<comment type="caution">
    <text evidence="9">The sequence shown here is derived from an EMBL/GenBank/DDBJ whole genome shotgun (WGS) entry which is preliminary data.</text>
</comment>
<feature type="transmembrane region" description="Helical" evidence="7">
    <location>
        <begin position="241"/>
        <end position="264"/>
    </location>
</feature>
<evidence type="ECO:0000313" key="9">
    <source>
        <dbReference type="EMBL" id="KAL1628116.1"/>
    </source>
</evidence>
<reference evidence="9 10" key="1">
    <citation type="submission" date="2024-02" db="EMBL/GenBank/DDBJ databases">
        <title>De novo assembly and annotation of 12 fungi associated with fruit tree decline syndrome in Ontario, Canada.</title>
        <authorList>
            <person name="Sulman M."/>
            <person name="Ellouze W."/>
            <person name="Ilyukhin E."/>
        </authorList>
    </citation>
    <scope>NUCLEOTIDE SEQUENCE [LARGE SCALE GENOMIC DNA]</scope>
    <source>
        <strain evidence="9 10">M1-105</strain>
    </source>
</reference>
<dbReference type="Gene3D" id="1.20.1250.20">
    <property type="entry name" value="MFS general substrate transporter like domains"/>
    <property type="match status" value="2"/>
</dbReference>
<keyword evidence="10" id="KW-1185">Reference proteome</keyword>
<evidence type="ECO:0000256" key="2">
    <source>
        <dbReference type="ARBA" id="ARBA00022448"/>
    </source>
</evidence>
<organism evidence="9 10">
    <name type="scientific">Neofusicoccum ribis</name>
    <dbReference type="NCBI Taxonomy" id="45134"/>
    <lineage>
        <taxon>Eukaryota</taxon>
        <taxon>Fungi</taxon>
        <taxon>Dikarya</taxon>
        <taxon>Ascomycota</taxon>
        <taxon>Pezizomycotina</taxon>
        <taxon>Dothideomycetes</taxon>
        <taxon>Dothideomycetes incertae sedis</taxon>
        <taxon>Botryosphaeriales</taxon>
        <taxon>Botryosphaeriaceae</taxon>
        <taxon>Neofusicoccum</taxon>
    </lineage>
</organism>
<evidence type="ECO:0000256" key="6">
    <source>
        <dbReference type="SAM" id="MobiDB-lite"/>
    </source>
</evidence>